<dbReference type="Pfam" id="PF13700">
    <property type="entry name" value="DUF4158"/>
    <property type="match status" value="1"/>
</dbReference>
<evidence type="ECO:0000313" key="3">
    <source>
        <dbReference type="Proteomes" id="UP000064029"/>
    </source>
</evidence>
<sequence length="162" mass="18828">MMDHWRLAYLGMRHFSHELTEFELNTFFTFSARERALIDGRRSHLYRLAVGLHLGFVRMTGRTLGAYKQIPKRRWHHLGEQLGVEPPDLGTLRALYDDRTDRLPITRSLPTRRSAFARWPSINDAMWCAGARLASGSRMRRLGGTTSSWAIMRCCKFFNEPS</sequence>
<evidence type="ECO:0000259" key="1">
    <source>
        <dbReference type="Pfam" id="PF13700"/>
    </source>
</evidence>
<dbReference type="AlphaFoldDB" id="A0A103QXX2"/>
<comment type="caution">
    <text evidence="2">The sequence shown here is derived from an EMBL/GenBank/DDBJ whole genome shotgun (WGS) entry which is preliminary data.</text>
</comment>
<evidence type="ECO:0000313" key="2">
    <source>
        <dbReference type="EMBL" id="KVG57608.1"/>
    </source>
</evidence>
<reference evidence="2 3" key="1">
    <citation type="submission" date="2015-11" db="EMBL/GenBank/DDBJ databases">
        <title>Expanding the genomic diversity of Burkholderia species for the development of highly accurate diagnostics.</title>
        <authorList>
            <person name="Sahl J."/>
            <person name="Keim P."/>
            <person name="Wagner D."/>
        </authorList>
    </citation>
    <scope>NUCLEOTIDE SEQUENCE [LARGE SCALE GENOMIC DNA]</scope>
    <source>
        <strain evidence="2 3">MSMB2036</strain>
    </source>
</reference>
<gene>
    <name evidence="2" type="ORF">WJ33_34720</name>
</gene>
<proteinExistence type="predicted"/>
<dbReference type="Proteomes" id="UP000064029">
    <property type="component" value="Unassembled WGS sequence"/>
</dbReference>
<protein>
    <recommendedName>
        <fullName evidence="1">DUF4158 domain-containing protein</fullName>
    </recommendedName>
</protein>
<dbReference type="EMBL" id="LOXM01000236">
    <property type="protein sequence ID" value="KVG57608.1"/>
    <property type="molecule type" value="Genomic_DNA"/>
</dbReference>
<accession>A0A103QXX2</accession>
<name>A0A103QXX2_9BURK</name>
<feature type="domain" description="DUF4158" evidence="1">
    <location>
        <begin position="14"/>
        <end position="89"/>
    </location>
</feature>
<organism evidence="2 3">
    <name type="scientific">Burkholderia ubonensis</name>
    <dbReference type="NCBI Taxonomy" id="101571"/>
    <lineage>
        <taxon>Bacteria</taxon>
        <taxon>Pseudomonadati</taxon>
        <taxon>Pseudomonadota</taxon>
        <taxon>Betaproteobacteria</taxon>
        <taxon>Burkholderiales</taxon>
        <taxon>Burkholderiaceae</taxon>
        <taxon>Burkholderia</taxon>
        <taxon>Burkholderia cepacia complex</taxon>
    </lineage>
</organism>
<dbReference type="InterPro" id="IPR025296">
    <property type="entry name" value="DUF4158"/>
</dbReference>